<keyword evidence="2" id="KW-0812">Transmembrane</keyword>
<feature type="region of interest" description="Disordered" evidence="1">
    <location>
        <begin position="326"/>
        <end position="348"/>
    </location>
</feature>
<evidence type="ECO:0000256" key="1">
    <source>
        <dbReference type="SAM" id="MobiDB-lite"/>
    </source>
</evidence>
<feature type="transmembrane region" description="Helical" evidence="2">
    <location>
        <begin position="42"/>
        <end position="63"/>
    </location>
</feature>
<feature type="compositionally biased region" description="Low complexity" evidence="1">
    <location>
        <begin position="326"/>
        <end position="338"/>
    </location>
</feature>
<comment type="caution">
    <text evidence="3">The sequence shown here is derived from an EMBL/GenBank/DDBJ whole genome shotgun (WGS) entry which is preliminary data.</text>
</comment>
<evidence type="ECO:0008006" key="5">
    <source>
        <dbReference type="Google" id="ProtNLM"/>
    </source>
</evidence>
<keyword evidence="2" id="KW-1133">Transmembrane helix</keyword>
<dbReference type="Proteomes" id="UP000569329">
    <property type="component" value="Unassembled WGS sequence"/>
</dbReference>
<dbReference type="AlphaFoldDB" id="A0A839DWN5"/>
<sequence length="348" mass="38518">MNSAKGADVANFLLVVATALTTATVALVIEDLLAKPVWNPQFVWYRGLALLAAILLAFLAVYWRSRVWRNAGTLFYVHLLDERMRDLRTASLTSATKQRMSSRSLVRWSDLDSQTIEGVIDLHQSCHEMGAALETAINTDRDDTGCTIAPNMLWPTALAVGAYLPTSRELRLLELSPSNEHEFELQRGGSGGVDVKCHETVADQSGRVGVWLAFTPMAEKFSTGAFEQFGVETVHVLTAGGSIPSRDNPPNHDGARLKQLAREIAGQLVRVKRDSGNRELVVVAMIPKTVALTVGWHLSQYECRFFQGTHLIHYDYARDVYIPMRVRPSQPSTPPRRSGALHDSQPAE</sequence>
<feature type="transmembrane region" description="Helical" evidence="2">
    <location>
        <begin position="12"/>
        <end position="30"/>
    </location>
</feature>
<evidence type="ECO:0000313" key="4">
    <source>
        <dbReference type="Proteomes" id="UP000569329"/>
    </source>
</evidence>
<reference evidence="3 4" key="1">
    <citation type="submission" date="2020-07" db="EMBL/GenBank/DDBJ databases">
        <title>Sequencing the genomes of 1000 actinobacteria strains.</title>
        <authorList>
            <person name="Klenk H.-P."/>
        </authorList>
    </citation>
    <scope>NUCLEOTIDE SEQUENCE [LARGE SCALE GENOMIC DNA]</scope>
    <source>
        <strain evidence="3 4">DSM 45975</strain>
    </source>
</reference>
<gene>
    <name evidence="3" type="ORF">FHX42_002641</name>
</gene>
<accession>A0A839DWN5</accession>
<proteinExistence type="predicted"/>
<evidence type="ECO:0000256" key="2">
    <source>
        <dbReference type="SAM" id="Phobius"/>
    </source>
</evidence>
<dbReference type="RefSeq" id="WP_182544493.1">
    <property type="nucleotide sequence ID" value="NZ_JACGWZ010000003.1"/>
</dbReference>
<dbReference type="EMBL" id="JACGWZ010000003">
    <property type="protein sequence ID" value="MBA8825290.1"/>
    <property type="molecule type" value="Genomic_DNA"/>
</dbReference>
<name>A0A839DWN5_9PSEU</name>
<organism evidence="3 4">
    <name type="scientific">Halosaccharopolyspora lacisalsi</name>
    <dbReference type="NCBI Taxonomy" id="1000566"/>
    <lineage>
        <taxon>Bacteria</taxon>
        <taxon>Bacillati</taxon>
        <taxon>Actinomycetota</taxon>
        <taxon>Actinomycetes</taxon>
        <taxon>Pseudonocardiales</taxon>
        <taxon>Pseudonocardiaceae</taxon>
        <taxon>Halosaccharopolyspora</taxon>
    </lineage>
</organism>
<keyword evidence="4" id="KW-1185">Reference proteome</keyword>
<keyword evidence="2" id="KW-0472">Membrane</keyword>
<protein>
    <recommendedName>
        <fullName evidence="5">SMODS-associated and fused to various effectors domain-containing protein</fullName>
    </recommendedName>
</protein>
<evidence type="ECO:0000313" key="3">
    <source>
        <dbReference type="EMBL" id="MBA8825290.1"/>
    </source>
</evidence>